<sequence>MAGAYNIEELREQVARDTEIFKAEKARFYRLQDMASADITETDRNAIINWSRASISDYSSELERMELKATPTKEEKEVMRVLNQLIMLGDQIAEFMSHFVAEYEAKFGRTGTDSATLPEGAVVRPDGKTMVPKTIRNAAETTAPLLEEIPITASHTLSAASQRLIQPEMSANPSIVVQPPSQFASPPSAPDVVHPERLPKVVTAGTDPKEASDHDAESENVVEESIEPVDILNMDNDPKGIYKILGLAPDATMVEVKKQVDCNNVPSF</sequence>
<dbReference type="RefSeq" id="XP_007672733.1">
    <property type="nucleotide sequence ID" value="XM_007674543.1"/>
</dbReference>
<evidence type="ECO:0000256" key="1">
    <source>
        <dbReference type="SAM" id="MobiDB-lite"/>
    </source>
</evidence>
<dbReference type="KEGG" id="bcom:BAUCODRAFT_21871"/>
<name>M2LZT9_BAUPA</name>
<organism evidence="2 3">
    <name type="scientific">Baudoinia panamericana (strain UAMH 10762)</name>
    <name type="common">Angels' share fungus</name>
    <name type="synonym">Baudoinia compniacensis (strain UAMH 10762)</name>
    <dbReference type="NCBI Taxonomy" id="717646"/>
    <lineage>
        <taxon>Eukaryota</taxon>
        <taxon>Fungi</taxon>
        <taxon>Dikarya</taxon>
        <taxon>Ascomycota</taxon>
        <taxon>Pezizomycotina</taxon>
        <taxon>Dothideomycetes</taxon>
        <taxon>Dothideomycetidae</taxon>
        <taxon>Mycosphaerellales</taxon>
        <taxon>Teratosphaeriaceae</taxon>
        <taxon>Baudoinia</taxon>
    </lineage>
</organism>
<reference evidence="2 3" key="1">
    <citation type="journal article" date="2012" name="PLoS Pathog.">
        <title>Diverse lifestyles and strategies of plant pathogenesis encoded in the genomes of eighteen Dothideomycetes fungi.</title>
        <authorList>
            <person name="Ohm R.A."/>
            <person name="Feau N."/>
            <person name="Henrissat B."/>
            <person name="Schoch C.L."/>
            <person name="Horwitz B.A."/>
            <person name="Barry K.W."/>
            <person name="Condon B.J."/>
            <person name="Copeland A.C."/>
            <person name="Dhillon B."/>
            <person name="Glaser F."/>
            <person name="Hesse C.N."/>
            <person name="Kosti I."/>
            <person name="LaButti K."/>
            <person name="Lindquist E.A."/>
            <person name="Lucas S."/>
            <person name="Salamov A.A."/>
            <person name="Bradshaw R.E."/>
            <person name="Ciuffetti L."/>
            <person name="Hamelin R.C."/>
            <person name="Kema G.H.J."/>
            <person name="Lawrence C."/>
            <person name="Scott J.A."/>
            <person name="Spatafora J.W."/>
            <person name="Turgeon B.G."/>
            <person name="de Wit P.J.G.M."/>
            <person name="Zhong S."/>
            <person name="Goodwin S.B."/>
            <person name="Grigoriev I.V."/>
        </authorList>
    </citation>
    <scope>NUCLEOTIDE SEQUENCE [LARGE SCALE GENOMIC DNA]</scope>
    <source>
        <strain evidence="2 3">UAMH 10762</strain>
    </source>
</reference>
<keyword evidence="3" id="KW-1185">Reference proteome</keyword>
<protein>
    <submittedName>
        <fullName evidence="2">Uncharacterized protein</fullName>
    </submittedName>
</protein>
<dbReference type="STRING" id="717646.M2LZT9"/>
<gene>
    <name evidence="2" type="ORF">BAUCODRAFT_21871</name>
</gene>
<evidence type="ECO:0000313" key="2">
    <source>
        <dbReference type="EMBL" id="EMD00233.1"/>
    </source>
</evidence>
<feature type="compositionally biased region" description="Basic and acidic residues" evidence="1">
    <location>
        <begin position="207"/>
        <end position="217"/>
    </location>
</feature>
<dbReference type="OrthoDB" id="10575551at2759"/>
<feature type="region of interest" description="Disordered" evidence="1">
    <location>
        <begin position="204"/>
        <end position="223"/>
    </location>
</feature>
<dbReference type="HOGENOM" id="CLU_1038222_0_0_1"/>
<dbReference type="EMBL" id="KB445551">
    <property type="protein sequence ID" value="EMD00233.1"/>
    <property type="molecule type" value="Genomic_DNA"/>
</dbReference>
<dbReference type="GeneID" id="19109824"/>
<evidence type="ECO:0000313" key="3">
    <source>
        <dbReference type="Proteomes" id="UP000011761"/>
    </source>
</evidence>
<proteinExistence type="predicted"/>
<dbReference type="AlphaFoldDB" id="M2LZT9"/>
<dbReference type="Proteomes" id="UP000011761">
    <property type="component" value="Unassembled WGS sequence"/>
</dbReference>
<accession>M2LZT9</accession>